<gene>
    <name evidence="1" type="ORF">NM208_g11384</name>
</gene>
<evidence type="ECO:0000313" key="1">
    <source>
        <dbReference type="EMBL" id="KAJ3526023.1"/>
    </source>
</evidence>
<dbReference type="EMBL" id="JANRMS010001807">
    <property type="protein sequence ID" value="KAJ3526023.1"/>
    <property type="molecule type" value="Genomic_DNA"/>
</dbReference>
<proteinExistence type="predicted"/>
<reference evidence="1" key="1">
    <citation type="submission" date="2022-08" db="EMBL/GenBank/DDBJ databases">
        <title>Genome Sequence of Fusarium decemcellulare.</title>
        <authorList>
            <person name="Buettner E."/>
        </authorList>
    </citation>
    <scope>NUCLEOTIDE SEQUENCE</scope>
    <source>
        <strain evidence="1">Babe19</strain>
    </source>
</reference>
<protein>
    <submittedName>
        <fullName evidence="1">Uncharacterized protein</fullName>
    </submittedName>
</protein>
<comment type="caution">
    <text evidence="1">The sequence shown here is derived from an EMBL/GenBank/DDBJ whole genome shotgun (WGS) entry which is preliminary data.</text>
</comment>
<sequence length="301" mass="33088">MQAPSVSSTTKILRIGTSADDTKHLYFLYHPDSDWHADFADLLQDRPLPDNFLGFSENMDALVAWMKFIRARLGKRSDAAMFHLLIPTYRPMSIRDALEFPDLGDLAIHGETHNSNNYVWVNLPTHDSYPGNLLLKDVENTIREESEWKTAATVGTALGGVSASLAGAAFTLSAAFPPLAVLGIGGVCSTIAAMQVNRGLSKEVPRVLGGTETPKEPKEPKAKAEPEKEDSAASEQEEPKEEPAKAKETPVKSKDEAKVKEEVKPKDEVVKPRDDSDAQSVMSKASSSKKHRRSDRKRSHK</sequence>
<name>A0ACC1RT38_9HYPO</name>
<dbReference type="Proteomes" id="UP001148629">
    <property type="component" value="Unassembled WGS sequence"/>
</dbReference>
<evidence type="ECO:0000313" key="2">
    <source>
        <dbReference type="Proteomes" id="UP001148629"/>
    </source>
</evidence>
<accession>A0ACC1RT38</accession>
<organism evidence="1 2">
    <name type="scientific">Fusarium decemcellulare</name>
    <dbReference type="NCBI Taxonomy" id="57161"/>
    <lineage>
        <taxon>Eukaryota</taxon>
        <taxon>Fungi</taxon>
        <taxon>Dikarya</taxon>
        <taxon>Ascomycota</taxon>
        <taxon>Pezizomycotina</taxon>
        <taxon>Sordariomycetes</taxon>
        <taxon>Hypocreomycetidae</taxon>
        <taxon>Hypocreales</taxon>
        <taxon>Nectriaceae</taxon>
        <taxon>Fusarium</taxon>
        <taxon>Fusarium decemcellulare species complex</taxon>
    </lineage>
</organism>
<keyword evidence="2" id="KW-1185">Reference proteome</keyword>